<reference evidence="1" key="1">
    <citation type="submission" date="2022-10" db="EMBL/GenBank/DDBJ databases">
        <title>Complete Genome of Trichothecium roseum strain YXFP-22015, a Plant Pathogen Isolated from Citrus.</title>
        <authorList>
            <person name="Wang Y."/>
            <person name="Zhu L."/>
        </authorList>
    </citation>
    <scope>NUCLEOTIDE SEQUENCE</scope>
    <source>
        <strain evidence="1">YXFP-22015</strain>
    </source>
</reference>
<evidence type="ECO:0000313" key="1">
    <source>
        <dbReference type="EMBL" id="KAI9896876.1"/>
    </source>
</evidence>
<accession>A0ACC0URY0</accession>
<keyword evidence="2" id="KW-1185">Reference proteome</keyword>
<name>A0ACC0URY0_9HYPO</name>
<proteinExistence type="predicted"/>
<sequence>MASKEIASELAKSESKVTGEGPVTGGAAATAQSVADKQDNLAAKIDEVTSKPADEITQKDASELQSRQDRVLGSEGRTPGGLLSEVQQQADKNAARKE</sequence>
<dbReference type="EMBL" id="CM047947">
    <property type="protein sequence ID" value="KAI9896876.1"/>
    <property type="molecule type" value="Genomic_DNA"/>
</dbReference>
<comment type="caution">
    <text evidence="1">The sequence shown here is derived from an EMBL/GenBank/DDBJ whole genome shotgun (WGS) entry which is preliminary data.</text>
</comment>
<protein>
    <submittedName>
        <fullName evidence="1">Uncharacterized protein</fullName>
    </submittedName>
</protein>
<organism evidence="1 2">
    <name type="scientific">Trichothecium roseum</name>
    <dbReference type="NCBI Taxonomy" id="47278"/>
    <lineage>
        <taxon>Eukaryota</taxon>
        <taxon>Fungi</taxon>
        <taxon>Dikarya</taxon>
        <taxon>Ascomycota</taxon>
        <taxon>Pezizomycotina</taxon>
        <taxon>Sordariomycetes</taxon>
        <taxon>Hypocreomycetidae</taxon>
        <taxon>Hypocreales</taxon>
        <taxon>Hypocreales incertae sedis</taxon>
        <taxon>Trichothecium</taxon>
    </lineage>
</organism>
<evidence type="ECO:0000313" key="2">
    <source>
        <dbReference type="Proteomes" id="UP001163324"/>
    </source>
</evidence>
<dbReference type="Proteomes" id="UP001163324">
    <property type="component" value="Chromosome 8"/>
</dbReference>
<gene>
    <name evidence="1" type="ORF">N3K66_007898</name>
</gene>